<reference evidence="5 6" key="1">
    <citation type="submission" date="2019-09" db="EMBL/GenBank/DDBJ databases">
        <authorList>
            <person name="Brejova B."/>
        </authorList>
    </citation>
    <scope>NUCLEOTIDE SEQUENCE [LARGE SCALE GENOMIC DNA]</scope>
</reference>
<evidence type="ECO:0000256" key="3">
    <source>
        <dbReference type="ARBA" id="ARBA00022729"/>
    </source>
</evidence>
<accession>A0A5E8C4B1</accession>
<evidence type="ECO:0000259" key="4">
    <source>
        <dbReference type="Pfam" id="PF22384"/>
    </source>
</evidence>
<dbReference type="Gene3D" id="3.40.190.10">
    <property type="entry name" value="Periplasmic binding protein-like II"/>
    <property type="match status" value="2"/>
</dbReference>
<proteinExistence type="inferred from homology"/>
<dbReference type="Pfam" id="PF22384">
    <property type="entry name" value="PBP2_Ca3427_like"/>
    <property type="match status" value="1"/>
</dbReference>
<feature type="domain" description="Ca3427-like PBP 2" evidence="4">
    <location>
        <begin position="96"/>
        <end position="193"/>
    </location>
</feature>
<dbReference type="Pfam" id="PF13379">
    <property type="entry name" value="NMT1_2"/>
    <property type="match status" value="1"/>
</dbReference>
<evidence type="ECO:0000256" key="1">
    <source>
        <dbReference type="ARBA" id="ARBA00004418"/>
    </source>
</evidence>
<comment type="similarity">
    <text evidence="2">Belongs to the bacterial solute-binding protein SsuA/TauA family.</text>
</comment>
<dbReference type="SUPFAM" id="SSF53850">
    <property type="entry name" value="Periplasmic binding protein-like II"/>
    <property type="match status" value="1"/>
</dbReference>
<dbReference type="Proteomes" id="UP000398389">
    <property type="component" value="Unassembled WGS sequence"/>
</dbReference>
<keyword evidence="6" id="KW-1185">Reference proteome</keyword>
<dbReference type="RefSeq" id="XP_031856919.1">
    <property type="nucleotide sequence ID" value="XM_032001028.1"/>
</dbReference>
<dbReference type="GeneID" id="43585128"/>
<protein>
    <recommendedName>
        <fullName evidence="4">Ca3427-like PBP 2 domain-containing protein</fullName>
    </recommendedName>
</protein>
<dbReference type="OrthoDB" id="1363at2759"/>
<evidence type="ECO:0000313" key="5">
    <source>
        <dbReference type="EMBL" id="VVT58654.1"/>
    </source>
</evidence>
<dbReference type="PANTHER" id="PTHR30024">
    <property type="entry name" value="ALIPHATIC SULFONATES-BINDING PROTEIN-RELATED"/>
    <property type="match status" value="1"/>
</dbReference>
<evidence type="ECO:0000313" key="6">
    <source>
        <dbReference type="Proteomes" id="UP000398389"/>
    </source>
</evidence>
<comment type="subcellular location">
    <subcellularLocation>
        <location evidence="1">Periplasm</location>
    </subcellularLocation>
</comment>
<dbReference type="AlphaFoldDB" id="A0A5E8C4B1"/>
<name>A0A5E8C4B1_9ASCO</name>
<dbReference type="PANTHER" id="PTHR30024:SF47">
    <property type="entry name" value="TAURINE-BINDING PERIPLASMIC PROTEIN"/>
    <property type="match status" value="1"/>
</dbReference>
<evidence type="ECO:0000256" key="2">
    <source>
        <dbReference type="ARBA" id="ARBA00010742"/>
    </source>
</evidence>
<gene>
    <name evidence="5" type="ORF">SAPINGB_P006317</name>
</gene>
<dbReference type="GO" id="GO:0042597">
    <property type="term" value="C:periplasmic space"/>
    <property type="evidence" value="ECO:0007669"/>
    <property type="project" value="UniProtKB-SubCell"/>
</dbReference>
<keyword evidence="3" id="KW-0732">Signal</keyword>
<dbReference type="CDD" id="cd13637">
    <property type="entry name" value="PBP2_Ca3427_like"/>
    <property type="match status" value="1"/>
</dbReference>
<dbReference type="InterPro" id="IPR054364">
    <property type="entry name" value="Ca3427-like_PBP2"/>
</dbReference>
<sequence length="299" mass="33544">MTAIKRTAMSALRIGYVPEHFSTPLFFAQQQGFYEKNGVKVEFLPYPSGSGHLIQSLQDNTIDVAVGLTEAFIAGIGKGADWYKLIGTYVESPLCWAISTGKNRAELTNEDDIRGKRIGVSRIGSGSYVMPFVLAYQKGWTDEYKFNILQNFKNLRDAVNLKEGLEPTDAFMWEIFTTKKYYTSGEIKNIGRIYTPWPSWVISASTNAISSNAKDLAAFTKSVEEGIEYFKNHQDEAVEWISTNLDYSAEDARAWLETVTFRKDTSSVDPEVVEKTITILKSAKVLDNSADQAEYVVKV</sequence>
<dbReference type="EMBL" id="CABVLU010000005">
    <property type="protein sequence ID" value="VVT58654.1"/>
    <property type="molecule type" value="Genomic_DNA"/>
</dbReference>
<organism evidence="5 6">
    <name type="scientific">Magnusiomyces paraingens</name>
    <dbReference type="NCBI Taxonomy" id="2606893"/>
    <lineage>
        <taxon>Eukaryota</taxon>
        <taxon>Fungi</taxon>
        <taxon>Dikarya</taxon>
        <taxon>Ascomycota</taxon>
        <taxon>Saccharomycotina</taxon>
        <taxon>Dipodascomycetes</taxon>
        <taxon>Dipodascales</taxon>
        <taxon>Dipodascaceae</taxon>
        <taxon>Magnusiomyces</taxon>
    </lineage>
</organism>